<organism evidence="14 15">
    <name type="scientific">Sessilibacter corallicola</name>
    <dbReference type="NCBI Taxonomy" id="2904075"/>
    <lineage>
        <taxon>Bacteria</taxon>
        <taxon>Pseudomonadati</taxon>
        <taxon>Pseudomonadota</taxon>
        <taxon>Gammaproteobacteria</taxon>
        <taxon>Cellvibrionales</taxon>
        <taxon>Cellvibrionaceae</taxon>
        <taxon>Sessilibacter</taxon>
    </lineage>
</organism>
<evidence type="ECO:0000256" key="7">
    <source>
        <dbReference type="ARBA" id="ARBA00022840"/>
    </source>
</evidence>
<dbReference type="InterPro" id="IPR018022">
    <property type="entry name" value="IPT"/>
</dbReference>
<evidence type="ECO:0000256" key="12">
    <source>
        <dbReference type="RuleBase" id="RU003784"/>
    </source>
</evidence>
<dbReference type="HAMAP" id="MF_00185">
    <property type="entry name" value="IPP_trans"/>
    <property type="match status" value="1"/>
</dbReference>
<evidence type="ECO:0000256" key="6">
    <source>
        <dbReference type="ARBA" id="ARBA00022741"/>
    </source>
</evidence>
<comment type="cofactor">
    <cofactor evidence="1 10">
        <name>Mg(2+)</name>
        <dbReference type="ChEBI" id="CHEBI:18420"/>
    </cofactor>
</comment>
<comment type="caution">
    <text evidence="14">The sequence shown here is derived from an EMBL/GenBank/DDBJ whole genome shotgun (WGS) entry which is preliminary data.</text>
</comment>
<comment type="similarity">
    <text evidence="3 10 13">Belongs to the IPP transferase family.</text>
</comment>
<comment type="function">
    <text evidence="2 10 12">Catalyzes the transfer of a dimethylallyl group onto the adenine at position 37 in tRNAs that read codons beginning with uridine, leading to the formation of N6-(dimethylallyl)adenosine (i(6)A).</text>
</comment>
<evidence type="ECO:0000256" key="11">
    <source>
        <dbReference type="RuleBase" id="RU003783"/>
    </source>
</evidence>
<accession>A0ABQ0A5D2</accession>
<dbReference type="SUPFAM" id="SSF52540">
    <property type="entry name" value="P-loop containing nucleoside triphosphate hydrolases"/>
    <property type="match status" value="1"/>
</dbReference>
<dbReference type="Proteomes" id="UP001465153">
    <property type="component" value="Unassembled WGS sequence"/>
</dbReference>
<comment type="subunit">
    <text evidence="10">Monomer.</text>
</comment>
<keyword evidence="5 10" id="KW-0819">tRNA processing</keyword>
<sequence>MGPTASGKTALALSLADYFPIEIISVDSALVYRELNIGSAKPTAEEMSRVPHHLIDVCDPSVPFSVADFCEQAEQAMRAITERGNIPVLVGGTMMYFRSFLDGLAQMPATNDDVRAYIESIALEKGWPEIHRRLAEVDPISAKEIHPNHSQRLSRALEVYLSSGKTMTELRENQAKHNEFLQNYQIAQFAIGANDRSLLHERIALRFQQMLELGFIEEIESLYQRGDLNENLPAIRAVGYRQFWNYCSGESSLEQAHEKAVIATRQLAKRQLTWLRGWKDPLYWLYIDDNDGNLIPSQQIIVKALKIIEQFAI</sequence>
<name>A0ABQ0A5D2_9GAMM</name>
<evidence type="ECO:0000256" key="5">
    <source>
        <dbReference type="ARBA" id="ARBA00022694"/>
    </source>
</evidence>
<evidence type="ECO:0000313" key="15">
    <source>
        <dbReference type="Proteomes" id="UP001465153"/>
    </source>
</evidence>
<protein>
    <recommendedName>
        <fullName evidence="10">tRNA dimethylallyltransferase</fullName>
        <ecNumber evidence="10">2.5.1.75</ecNumber>
    </recommendedName>
    <alternativeName>
        <fullName evidence="10">Dimethylallyl diphosphate:tRNA dimethylallyltransferase</fullName>
        <shortName evidence="10">DMAPP:tRNA dimethylallyltransferase</shortName>
        <shortName evidence="10">DMATase</shortName>
    </alternativeName>
    <alternativeName>
        <fullName evidence="10">Isopentenyl-diphosphate:tRNA isopentenyltransferase</fullName>
        <shortName evidence="10">IPP transferase</shortName>
        <shortName evidence="10">IPPT</shortName>
        <shortName evidence="10">IPTase</shortName>
    </alternativeName>
</protein>
<comment type="catalytic activity">
    <reaction evidence="9 10 11">
        <text>adenosine(37) in tRNA + dimethylallyl diphosphate = N(6)-dimethylallyladenosine(37) in tRNA + diphosphate</text>
        <dbReference type="Rhea" id="RHEA:26482"/>
        <dbReference type="Rhea" id="RHEA-COMP:10162"/>
        <dbReference type="Rhea" id="RHEA-COMP:10375"/>
        <dbReference type="ChEBI" id="CHEBI:33019"/>
        <dbReference type="ChEBI" id="CHEBI:57623"/>
        <dbReference type="ChEBI" id="CHEBI:74411"/>
        <dbReference type="ChEBI" id="CHEBI:74415"/>
        <dbReference type="EC" id="2.5.1.75"/>
    </reaction>
</comment>
<feature type="site" description="Interaction with substrate tRNA" evidence="10">
    <location>
        <position position="93"/>
    </location>
</feature>
<evidence type="ECO:0000256" key="1">
    <source>
        <dbReference type="ARBA" id="ARBA00001946"/>
    </source>
</evidence>
<proteinExistence type="inferred from homology"/>
<dbReference type="PANTHER" id="PTHR11088:SF60">
    <property type="entry name" value="TRNA DIMETHYLALLYLTRANSFERASE"/>
    <property type="match status" value="1"/>
</dbReference>
<keyword evidence="8 10" id="KW-0460">Magnesium</keyword>
<keyword evidence="6 10" id="KW-0547">Nucleotide-binding</keyword>
<evidence type="ECO:0000256" key="2">
    <source>
        <dbReference type="ARBA" id="ARBA00003213"/>
    </source>
</evidence>
<evidence type="ECO:0000256" key="8">
    <source>
        <dbReference type="ARBA" id="ARBA00022842"/>
    </source>
</evidence>
<dbReference type="Gene3D" id="3.40.50.300">
    <property type="entry name" value="P-loop containing nucleotide triphosphate hydrolases"/>
    <property type="match status" value="1"/>
</dbReference>
<keyword evidence="7 10" id="KW-0067">ATP-binding</keyword>
<dbReference type="NCBIfam" id="TIGR00174">
    <property type="entry name" value="miaA"/>
    <property type="match status" value="1"/>
</dbReference>
<dbReference type="EC" id="2.5.1.75" evidence="10"/>
<dbReference type="Gene3D" id="1.10.20.140">
    <property type="match status" value="1"/>
</dbReference>
<evidence type="ECO:0000256" key="13">
    <source>
        <dbReference type="RuleBase" id="RU003785"/>
    </source>
</evidence>
<keyword evidence="4 10" id="KW-0808">Transferase</keyword>
<reference evidence="14 15" key="1">
    <citation type="submission" date="2024-04" db="EMBL/GenBank/DDBJ databases">
        <title>Draft genome sequence of Sessilibacter corallicola NBRC 116591.</title>
        <authorList>
            <person name="Miyakawa T."/>
            <person name="Kusuya Y."/>
            <person name="Miura T."/>
        </authorList>
    </citation>
    <scope>NUCLEOTIDE SEQUENCE [LARGE SCALE GENOMIC DNA]</scope>
    <source>
        <strain evidence="14 15">KU-00831-HH</strain>
    </source>
</reference>
<dbReference type="RefSeq" id="WP_233087517.1">
    <property type="nucleotide sequence ID" value="NZ_BAABWN010000002.1"/>
</dbReference>
<evidence type="ECO:0000256" key="4">
    <source>
        <dbReference type="ARBA" id="ARBA00022679"/>
    </source>
</evidence>
<dbReference type="PANTHER" id="PTHR11088">
    <property type="entry name" value="TRNA DIMETHYLALLYLTRANSFERASE"/>
    <property type="match status" value="1"/>
</dbReference>
<feature type="region of interest" description="Interaction with substrate tRNA" evidence="10">
    <location>
        <begin position="27"/>
        <end position="30"/>
    </location>
</feature>
<evidence type="ECO:0000313" key="14">
    <source>
        <dbReference type="EMBL" id="GAA6166850.1"/>
    </source>
</evidence>
<comment type="caution">
    <text evidence="10">Lacks conserved residue(s) required for the propagation of feature annotation.</text>
</comment>
<evidence type="ECO:0000256" key="10">
    <source>
        <dbReference type="HAMAP-Rule" id="MF_00185"/>
    </source>
</evidence>
<feature type="site" description="Interaction with substrate tRNA" evidence="10">
    <location>
        <position position="115"/>
    </location>
</feature>
<feature type="binding site" evidence="10">
    <location>
        <begin position="2"/>
        <end position="9"/>
    </location>
    <ligand>
        <name>ATP</name>
        <dbReference type="ChEBI" id="CHEBI:30616"/>
    </ligand>
</feature>
<dbReference type="EMBL" id="BAABWN010000002">
    <property type="protein sequence ID" value="GAA6166850.1"/>
    <property type="molecule type" value="Genomic_DNA"/>
</dbReference>
<feature type="region of interest" description="Interaction with substrate tRNA" evidence="10">
    <location>
        <begin position="151"/>
        <end position="155"/>
    </location>
</feature>
<dbReference type="InterPro" id="IPR039657">
    <property type="entry name" value="Dimethylallyltransferase"/>
</dbReference>
<keyword evidence="15" id="KW-1185">Reference proteome</keyword>
<dbReference type="Pfam" id="PF01715">
    <property type="entry name" value="IPPT"/>
    <property type="match status" value="1"/>
</dbReference>
<evidence type="ECO:0000256" key="9">
    <source>
        <dbReference type="ARBA" id="ARBA00049563"/>
    </source>
</evidence>
<dbReference type="InterPro" id="IPR027417">
    <property type="entry name" value="P-loop_NTPase"/>
</dbReference>
<feature type="binding site" evidence="10">
    <location>
        <begin position="4"/>
        <end position="9"/>
    </location>
    <ligand>
        <name>substrate</name>
    </ligand>
</feature>
<gene>
    <name evidence="10 14" type="primary">miaA</name>
    <name evidence="14" type="ORF">NBRC116591_06600</name>
</gene>
<evidence type="ECO:0000256" key="3">
    <source>
        <dbReference type="ARBA" id="ARBA00005842"/>
    </source>
</evidence>